<dbReference type="AlphaFoldDB" id="W9VNW3"/>
<reference evidence="1 2" key="1">
    <citation type="submission" date="2013-03" db="EMBL/GenBank/DDBJ databases">
        <title>The Genome Sequence of Cladophialophora yegresii CBS 114405.</title>
        <authorList>
            <consortium name="The Broad Institute Genomics Platform"/>
            <person name="Cuomo C."/>
            <person name="de Hoog S."/>
            <person name="Gorbushina A."/>
            <person name="Walker B."/>
            <person name="Young S.K."/>
            <person name="Zeng Q."/>
            <person name="Gargeya S."/>
            <person name="Fitzgerald M."/>
            <person name="Haas B."/>
            <person name="Abouelleil A."/>
            <person name="Allen A.W."/>
            <person name="Alvarado L."/>
            <person name="Arachchi H.M."/>
            <person name="Berlin A.M."/>
            <person name="Chapman S.B."/>
            <person name="Gainer-Dewar J."/>
            <person name="Goldberg J."/>
            <person name="Griggs A."/>
            <person name="Gujja S."/>
            <person name="Hansen M."/>
            <person name="Howarth C."/>
            <person name="Imamovic A."/>
            <person name="Ireland A."/>
            <person name="Larimer J."/>
            <person name="McCowan C."/>
            <person name="Murphy C."/>
            <person name="Pearson M."/>
            <person name="Poon T.W."/>
            <person name="Priest M."/>
            <person name="Roberts A."/>
            <person name="Saif S."/>
            <person name="Shea T."/>
            <person name="Sisk P."/>
            <person name="Sykes S."/>
            <person name="Wortman J."/>
            <person name="Nusbaum C."/>
            <person name="Birren B."/>
        </authorList>
    </citation>
    <scope>NUCLEOTIDE SEQUENCE [LARGE SCALE GENOMIC DNA]</scope>
    <source>
        <strain evidence="1 2">CBS 114405</strain>
    </source>
</reference>
<protein>
    <submittedName>
        <fullName evidence="1">Uncharacterized protein</fullName>
    </submittedName>
</protein>
<proteinExistence type="predicted"/>
<keyword evidence="2" id="KW-1185">Reference proteome</keyword>
<dbReference type="GeneID" id="19182291"/>
<evidence type="ECO:0000313" key="2">
    <source>
        <dbReference type="Proteomes" id="UP000019473"/>
    </source>
</evidence>
<dbReference type="RefSeq" id="XP_007759906.1">
    <property type="nucleotide sequence ID" value="XM_007761716.1"/>
</dbReference>
<comment type="caution">
    <text evidence="1">The sequence shown here is derived from an EMBL/GenBank/DDBJ whole genome shotgun (WGS) entry which is preliminary data.</text>
</comment>
<dbReference type="VEuPathDB" id="FungiDB:A1O7_07719"/>
<dbReference type="HOGENOM" id="CLU_1045870_0_0_1"/>
<organism evidence="1 2">
    <name type="scientific">Cladophialophora yegresii CBS 114405</name>
    <dbReference type="NCBI Taxonomy" id="1182544"/>
    <lineage>
        <taxon>Eukaryota</taxon>
        <taxon>Fungi</taxon>
        <taxon>Dikarya</taxon>
        <taxon>Ascomycota</taxon>
        <taxon>Pezizomycotina</taxon>
        <taxon>Eurotiomycetes</taxon>
        <taxon>Chaetothyriomycetidae</taxon>
        <taxon>Chaetothyriales</taxon>
        <taxon>Herpotrichiellaceae</taxon>
        <taxon>Cladophialophora</taxon>
    </lineage>
</organism>
<evidence type="ECO:0000313" key="1">
    <source>
        <dbReference type="EMBL" id="EXJ57372.1"/>
    </source>
</evidence>
<sequence>MFPPESRDPRLSAVASRLGHLPAEIRLTIFGHAFHGNRVAVTAQSGCYCASSTTGPYRADHQWLLKVNSGTMSKPGSVPQRHLQAEAQRAFVQIALWEMHCKRAMVAFVRRMAALGYLSEVRHLRLSVDEADVVDDHAWNLQRDLVVFPNLRTVTFAPGQKGWTITIPEQLGSPNLWDENVMPRVWRVLESKEAYTDLREAFAAKAVRAYTLYFVFPVCFHLPPQPREGNAIPDGDPPRPQRQQPRWQLCVWRANLDDGSIERDWREMHLAQEATLD</sequence>
<name>W9VNW3_9EURO</name>
<dbReference type="EMBL" id="AMGW01000005">
    <property type="protein sequence ID" value="EXJ57372.1"/>
    <property type="molecule type" value="Genomic_DNA"/>
</dbReference>
<dbReference type="eggNOG" id="ENOG502R9TD">
    <property type="taxonomic scope" value="Eukaryota"/>
</dbReference>
<dbReference type="Proteomes" id="UP000019473">
    <property type="component" value="Unassembled WGS sequence"/>
</dbReference>
<accession>W9VNW3</accession>
<gene>
    <name evidence="1" type="ORF">A1O7_07719</name>
</gene>
<dbReference type="OrthoDB" id="4106306at2759"/>